<accession>A0A6S6TK16</accession>
<reference evidence="1" key="1">
    <citation type="submission" date="2020-01" db="EMBL/GenBank/DDBJ databases">
        <authorList>
            <person name="Meier V. D."/>
            <person name="Meier V D."/>
        </authorList>
    </citation>
    <scope>NUCLEOTIDE SEQUENCE</scope>
    <source>
        <strain evidence="1">HLG_WM_MAG_02</strain>
    </source>
</reference>
<dbReference type="EMBL" id="CACVAZ010000098">
    <property type="protein sequence ID" value="CAA6815335.1"/>
    <property type="molecule type" value="Genomic_DNA"/>
</dbReference>
<evidence type="ECO:0000313" key="1">
    <source>
        <dbReference type="EMBL" id="CAA6815335.1"/>
    </source>
</evidence>
<organism evidence="1">
    <name type="scientific">uncultured Sulfurovum sp</name>
    <dbReference type="NCBI Taxonomy" id="269237"/>
    <lineage>
        <taxon>Bacteria</taxon>
        <taxon>Pseudomonadati</taxon>
        <taxon>Campylobacterota</taxon>
        <taxon>Epsilonproteobacteria</taxon>
        <taxon>Campylobacterales</taxon>
        <taxon>Sulfurovaceae</taxon>
        <taxon>Sulfurovum</taxon>
        <taxon>environmental samples</taxon>
    </lineage>
</organism>
<dbReference type="AlphaFoldDB" id="A0A6S6TK16"/>
<protein>
    <submittedName>
        <fullName evidence="1">Uncharacterized protein</fullName>
    </submittedName>
</protein>
<proteinExistence type="predicted"/>
<name>A0A6S6TK16_9BACT</name>
<gene>
    <name evidence="1" type="ORF">HELGO_WM17212</name>
</gene>
<sequence>MIILTLSNAEVKIVASQTCKVETLSKSDIGKLFMLKKKSIEQESIIVLDSSDKEIYHRFIKEYLNKSIRKIKTYWVRMLFTGKKIAPKKLSLEELHTLDDIGICHLSYIGKEEKKPQNWKIIQIK</sequence>